<reference evidence="1 2" key="1">
    <citation type="journal article" date="2016" name="Nat. Commun.">
        <title>Thousands of microbial genomes shed light on interconnected biogeochemical processes in an aquifer system.</title>
        <authorList>
            <person name="Anantharaman K."/>
            <person name="Brown C.T."/>
            <person name="Hug L.A."/>
            <person name="Sharon I."/>
            <person name="Castelle C.J."/>
            <person name="Probst A.J."/>
            <person name="Thomas B.C."/>
            <person name="Singh A."/>
            <person name="Wilkins M.J."/>
            <person name="Karaoz U."/>
            <person name="Brodie E.L."/>
            <person name="Williams K.H."/>
            <person name="Hubbard S.S."/>
            <person name="Banfield J.F."/>
        </authorList>
    </citation>
    <scope>NUCLEOTIDE SEQUENCE [LARGE SCALE GENOMIC DNA]</scope>
</reference>
<comment type="caution">
    <text evidence="1">The sequence shown here is derived from an EMBL/GenBank/DDBJ whole genome shotgun (WGS) entry which is preliminary data.</text>
</comment>
<dbReference type="AlphaFoldDB" id="A0A1F5V4Z5"/>
<dbReference type="STRING" id="1817863.A2Y62_21230"/>
<sequence length="91" mass="10601">MSEKDYLCLKWGTLKGWDLHSDKGKELLKKYLDIGMNISAMCQDDTPEQKQLILDIIDECNSDTIHLDWDAIDVSKEEAKKYIMEYGKNNE</sequence>
<dbReference type="Proteomes" id="UP000178943">
    <property type="component" value="Unassembled WGS sequence"/>
</dbReference>
<accession>A0A1F5V4Z5</accession>
<evidence type="ECO:0000313" key="2">
    <source>
        <dbReference type="Proteomes" id="UP000178943"/>
    </source>
</evidence>
<organism evidence="1 2">
    <name type="scientific">Candidatus Fischerbacteria bacterium RBG_13_37_8</name>
    <dbReference type="NCBI Taxonomy" id="1817863"/>
    <lineage>
        <taxon>Bacteria</taxon>
        <taxon>Candidatus Fischeribacteriota</taxon>
    </lineage>
</organism>
<proteinExistence type="predicted"/>
<evidence type="ECO:0000313" key="1">
    <source>
        <dbReference type="EMBL" id="OGF58486.1"/>
    </source>
</evidence>
<dbReference type="EMBL" id="MFGW01000245">
    <property type="protein sequence ID" value="OGF58486.1"/>
    <property type="molecule type" value="Genomic_DNA"/>
</dbReference>
<protein>
    <submittedName>
        <fullName evidence="1">Uncharacterized protein</fullName>
    </submittedName>
</protein>
<gene>
    <name evidence="1" type="ORF">A2Y62_21230</name>
</gene>
<name>A0A1F5V4Z5_9BACT</name>